<dbReference type="InterPro" id="IPR044993">
    <property type="entry name" value="BXL"/>
</dbReference>
<dbReference type="Pfam" id="PF14310">
    <property type="entry name" value="Fn3-like"/>
    <property type="match status" value="1"/>
</dbReference>
<proteinExistence type="predicted"/>
<dbReference type="InterPro" id="IPR001764">
    <property type="entry name" value="Glyco_hydro_3_N"/>
</dbReference>
<dbReference type="SUPFAM" id="SSF52279">
    <property type="entry name" value="Beta-D-glucan exohydrolase, C-terminal domain"/>
    <property type="match status" value="1"/>
</dbReference>
<dbReference type="GO" id="GO:0046556">
    <property type="term" value="F:alpha-L-arabinofuranosidase activity"/>
    <property type="evidence" value="ECO:0007669"/>
    <property type="project" value="TreeGrafter"/>
</dbReference>
<dbReference type="SMART" id="SM01217">
    <property type="entry name" value="Fn3_like"/>
    <property type="match status" value="1"/>
</dbReference>
<evidence type="ECO:0000256" key="3">
    <source>
        <dbReference type="ARBA" id="ARBA00023295"/>
    </source>
</evidence>
<dbReference type="Gene3D" id="2.60.40.10">
    <property type="entry name" value="Immunoglobulins"/>
    <property type="match status" value="1"/>
</dbReference>
<dbReference type="InterPro" id="IPR036962">
    <property type="entry name" value="Glyco_hydro_3_N_sf"/>
</dbReference>
<dbReference type="OMA" id="MTDWNAQ"/>
<keyword evidence="2 6" id="KW-0378">Hydrolase</keyword>
<dbReference type="Gene3D" id="3.40.50.1700">
    <property type="entry name" value="Glycoside hydrolase family 3 C-terminal domain"/>
    <property type="match status" value="1"/>
</dbReference>
<dbReference type="EMBL" id="CYKH01000385">
    <property type="protein sequence ID" value="CUF69598.1"/>
    <property type="molecule type" value="Genomic_DNA"/>
</dbReference>
<dbReference type="OrthoDB" id="276618at2759"/>
<evidence type="ECO:0000313" key="7">
    <source>
        <dbReference type="Proteomes" id="UP000051952"/>
    </source>
</evidence>
<sequence length="785" mass="84526">MHPLNAASLLAACALLLIFTHTVDGTVVPAGVACGDPTFQQLPFCNVSLAIPDRVTDLINRIREVDKPALLTARGWPQGNVTSLAYLGVPGYDWGLNCVHGVQSTCVNDTCPTSFPNPNGLGATWNMSNVQWMGMKIGLEARALWRAGAREPSLWSGMAHIGLNCWSPNININRDPRWGRNQEVPSEDPLLAGDYAKAYTEGIQRNPSMDRHTIQAIVTLKHWAAYSLDDSDGVNRYNFNAVVSEYDLSDTYLRAFHAGIVEGQAKGVMCSYNSLNGIPTCASPFLKDKLRGSWNFTGYVTSDTDSVQCIYQDHQYTLSPANASCLALHDGETDINSGGTYFTYLAAGVEEGLCSQTDVDRALRNTMTLRFELGLFDGALATPPPFWNIPMSVVNDDMGKAQSLFSSQQSLVLLQNRNATLPLVKTKSHRPSDEGSLRVGWIGPSANSSSVMLGNYLGWLCPGGMNDFSCVAAPLKAFVDTAAQFNVDVTVSYAQGCYHASEDAELMRQALEVAASSDVIVFLGGLDESLEAEMLDRTSIALPTAQLNLLKNISAAAFNVPKVLVLFNGGVVGIEEALPIMDSVVEAWYPGPYGGAAVATALLGAYNPGGKLPVTMYPSAYVDMIQMSDMNMTTGVGRSYRYLSPAVAPIFPFGFGISYTTFSWDCVWWTTGGGVGGQLDCIGTNTGDKHGDDVVQLYVTPPTTPLLPTAPRKSLVNYTRVHIDAGKSVPVSFVLNGEAFCFTTPTGTRVAVVGEYVVRVENGGEDGWNNEVRVSLTSSPTCTQI</sequence>
<keyword evidence="7" id="KW-1185">Reference proteome</keyword>
<organism evidence="6 7">
    <name type="scientific">Bodo saltans</name>
    <name type="common">Flagellated protozoan</name>
    <dbReference type="NCBI Taxonomy" id="75058"/>
    <lineage>
        <taxon>Eukaryota</taxon>
        <taxon>Discoba</taxon>
        <taxon>Euglenozoa</taxon>
        <taxon>Kinetoplastea</taxon>
        <taxon>Metakinetoplastina</taxon>
        <taxon>Eubodonida</taxon>
        <taxon>Bodonidae</taxon>
        <taxon>Bodo</taxon>
    </lineage>
</organism>
<feature type="domain" description="Fibronectin type III-like" evidence="5">
    <location>
        <begin position="693"/>
        <end position="764"/>
    </location>
</feature>
<dbReference type="Proteomes" id="UP000051952">
    <property type="component" value="Unassembled WGS sequence"/>
</dbReference>
<keyword evidence="1 4" id="KW-0732">Signal</keyword>
<evidence type="ECO:0000256" key="1">
    <source>
        <dbReference type="ARBA" id="ARBA00022729"/>
    </source>
</evidence>
<gene>
    <name evidence="6" type="ORF">BSAL_64950</name>
</gene>
<dbReference type="GO" id="GO:0045493">
    <property type="term" value="P:xylan catabolic process"/>
    <property type="evidence" value="ECO:0007669"/>
    <property type="project" value="InterPro"/>
</dbReference>
<evidence type="ECO:0000259" key="5">
    <source>
        <dbReference type="SMART" id="SM01217"/>
    </source>
</evidence>
<evidence type="ECO:0000313" key="6">
    <source>
        <dbReference type="EMBL" id="CUF69598.1"/>
    </source>
</evidence>
<dbReference type="FunFam" id="3.20.20.300:FF:000015">
    <property type="entry name" value="Glycoside hydrolase, putative"/>
    <property type="match status" value="1"/>
</dbReference>
<dbReference type="Pfam" id="PF00933">
    <property type="entry name" value="Glyco_hydro_3"/>
    <property type="match status" value="1"/>
</dbReference>
<evidence type="ECO:0000256" key="4">
    <source>
        <dbReference type="SAM" id="SignalP"/>
    </source>
</evidence>
<reference evidence="7" key="1">
    <citation type="submission" date="2015-09" db="EMBL/GenBank/DDBJ databases">
        <authorList>
            <consortium name="Pathogen Informatics"/>
        </authorList>
    </citation>
    <scope>NUCLEOTIDE SEQUENCE [LARGE SCALE GENOMIC DNA]</scope>
    <source>
        <strain evidence="7">Lake Konstanz</strain>
    </source>
</reference>
<dbReference type="InterPro" id="IPR017853">
    <property type="entry name" value="GH"/>
</dbReference>
<dbReference type="InterPro" id="IPR002772">
    <property type="entry name" value="Glyco_hydro_3_C"/>
</dbReference>
<dbReference type="PANTHER" id="PTHR42721">
    <property type="entry name" value="SUGAR HYDROLASE-RELATED"/>
    <property type="match status" value="1"/>
</dbReference>
<name>A0A0S4INM3_BODSA</name>
<keyword evidence="3" id="KW-0326">Glycosidase</keyword>
<dbReference type="InterPro" id="IPR036881">
    <property type="entry name" value="Glyco_hydro_3_C_sf"/>
</dbReference>
<feature type="signal peptide" evidence="4">
    <location>
        <begin position="1"/>
        <end position="25"/>
    </location>
</feature>
<dbReference type="VEuPathDB" id="TriTrypDB:BSAL_64950"/>
<dbReference type="InterPro" id="IPR026891">
    <property type="entry name" value="Fn3-like"/>
</dbReference>
<dbReference type="PANTHER" id="PTHR42721:SF41">
    <property type="entry name" value="GLYCOSIDE HYDROLASE FAMILY 3 C-TERMINAL DOMAIN-CONTAINING PROTEIN"/>
    <property type="match status" value="1"/>
</dbReference>
<protein>
    <submittedName>
        <fullName evidence="6">Glycoside hydrolase family 3, putative</fullName>
    </submittedName>
</protein>
<dbReference type="Gene3D" id="3.20.20.300">
    <property type="entry name" value="Glycoside hydrolase, family 3, N-terminal domain"/>
    <property type="match status" value="1"/>
</dbReference>
<dbReference type="SUPFAM" id="SSF51445">
    <property type="entry name" value="(Trans)glycosidases"/>
    <property type="match status" value="1"/>
</dbReference>
<dbReference type="GO" id="GO:0031222">
    <property type="term" value="P:arabinan catabolic process"/>
    <property type="evidence" value="ECO:0007669"/>
    <property type="project" value="TreeGrafter"/>
</dbReference>
<dbReference type="AlphaFoldDB" id="A0A0S4INM3"/>
<dbReference type="Pfam" id="PF01915">
    <property type="entry name" value="Glyco_hydro_3_C"/>
    <property type="match status" value="1"/>
</dbReference>
<dbReference type="InterPro" id="IPR013783">
    <property type="entry name" value="Ig-like_fold"/>
</dbReference>
<feature type="chain" id="PRO_5006621472" evidence="4">
    <location>
        <begin position="26"/>
        <end position="785"/>
    </location>
</feature>
<evidence type="ECO:0000256" key="2">
    <source>
        <dbReference type="ARBA" id="ARBA00022801"/>
    </source>
</evidence>
<dbReference type="GO" id="GO:0009044">
    <property type="term" value="F:xylan 1,4-beta-xylosidase activity"/>
    <property type="evidence" value="ECO:0007669"/>
    <property type="project" value="InterPro"/>
</dbReference>
<accession>A0A0S4INM3</accession>